<dbReference type="GO" id="GO:0022857">
    <property type="term" value="F:transmembrane transporter activity"/>
    <property type="evidence" value="ECO:0007669"/>
    <property type="project" value="InterPro"/>
</dbReference>
<evidence type="ECO:0000313" key="7">
    <source>
        <dbReference type="EMBL" id="CAB3669533.1"/>
    </source>
</evidence>
<feature type="transmembrane region" description="Helical" evidence="6">
    <location>
        <begin position="356"/>
        <end position="378"/>
    </location>
</feature>
<gene>
    <name evidence="8" type="ORF">C0Z16_04255</name>
    <name evidence="7" type="ORF">LMG27174_02078</name>
</gene>
<evidence type="ECO:0000256" key="2">
    <source>
        <dbReference type="ARBA" id="ARBA00006434"/>
    </source>
</evidence>
<dbReference type="Gene3D" id="1.20.1730.10">
    <property type="entry name" value="Sodium/glucose cotransporter"/>
    <property type="match status" value="1"/>
</dbReference>
<dbReference type="InterPro" id="IPR001734">
    <property type="entry name" value="Na/solute_symporter"/>
</dbReference>
<proteinExistence type="inferred from homology"/>
<feature type="transmembrane region" description="Helical" evidence="6">
    <location>
        <begin position="183"/>
        <end position="200"/>
    </location>
</feature>
<dbReference type="EMBL" id="PNXY01000002">
    <property type="protein sequence ID" value="PMS33748.1"/>
    <property type="molecule type" value="Genomic_DNA"/>
</dbReference>
<dbReference type="Proteomes" id="UP000494205">
    <property type="component" value="Unassembled WGS sequence"/>
</dbReference>
<organism evidence="7 10">
    <name type="scientific">Paraburkholderia rhynchosiae</name>
    <dbReference type="NCBI Taxonomy" id="487049"/>
    <lineage>
        <taxon>Bacteria</taxon>
        <taxon>Pseudomonadati</taxon>
        <taxon>Pseudomonadota</taxon>
        <taxon>Betaproteobacteria</taxon>
        <taxon>Burkholderiales</taxon>
        <taxon>Burkholderiaceae</taxon>
        <taxon>Paraburkholderia</taxon>
    </lineage>
</organism>
<evidence type="ECO:0000256" key="4">
    <source>
        <dbReference type="ARBA" id="ARBA00022989"/>
    </source>
</evidence>
<dbReference type="EMBL" id="CADIJZ010000006">
    <property type="protein sequence ID" value="CAB3669533.1"/>
    <property type="molecule type" value="Genomic_DNA"/>
</dbReference>
<keyword evidence="9" id="KW-1185">Reference proteome</keyword>
<feature type="transmembrane region" description="Helical" evidence="6">
    <location>
        <begin position="384"/>
        <end position="407"/>
    </location>
</feature>
<reference evidence="7 10" key="2">
    <citation type="submission" date="2020-04" db="EMBL/GenBank/DDBJ databases">
        <authorList>
            <person name="De Canck E."/>
        </authorList>
    </citation>
    <scope>NUCLEOTIDE SEQUENCE [LARGE SCALE GENOMIC DNA]</scope>
    <source>
        <strain evidence="7 10">LMG 27174</strain>
    </source>
</reference>
<dbReference type="InterPro" id="IPR038377">
    <property type="entry name" value="Na/Glc_symporter_sf"/>
</dbReference>
<evidence type="ECO:0000256" key="1">
    <source>
        <dbReference type="ARBA" id="ARBA00004141"/>
    </source>
</evidence>
<evidence type="ECO:0000313" key="9">
    <source>
        <dbReference type="Proteomes" id="UP000235659"/>
    </source>
</evidence>
<name>A0A2N7WW73_9BURK</name>
<feature type="transmembrane region" description="Helical" evidence="6">
    <location>
        <begin position="252"/>
        <end position="280"/>
    </location>
</feature>
<dbReference type="AlphaFoldDB" id="A0A2N7WW73"/>
<feature type="transmembrane region" description="Helical" evidence="6">
    <location>
        <begin position="138"/>
        <end position="163"/>
    </location>
</feature>
<accession>A0A2N7WW73</accession>
<evidence type="ECO:0000256" key="6">
    <source>
        <dbReference type="SAM" id="Phobius"/>
    </source>
</evidence>
<feature type="transmembrane region" description="Helical" evidence="6">
    <location>
        <begin position="324"/>
        <end position="344"/>
    </location>
</feature>
<dbReference type="RefSeq" id="WP_102630919.1">
    <property type="nucleotide sequence ID" value="NZ_CADIJZ010000006.1"/>
</dbReference>
<evidence type="ECO:0000313" key="8">
    <source>
        <dbReference type="EMBL" id="PMS33748.1"/>
    </source>
</evidence>
<keyword evidence="3 6" id="KW-0812">Transmembrane</keyword>
<reference evidence="8 9" key="1">
    <citation type="submission" date="2018-01" db="EMBL/GenBank/DDBJ databases">
        <title>Whole genome analyses suggest that Burkholderia sensu lato contains two further novel genera in the rhizoxinica-symbiotica group Mycetohabitans gen. nov., and Trinickia gen. nov.: implications for the evolution of diazotrophy and nodulation in the Burkholderiaceae.</title>
        <authorList>
            <person name="Estrada-de los Santos P."/>
            <person name="Palmer M."/>
            <person name="Chavez-Ramirez B."/>
            <person name="Beukes C."/>
            <person name="Steenkamp E.T."/>
            <person name="Hirsch A.M."/>
            <person name="Manyaka P."/>
            <person name="Maluk M."/>
            <person name="Lafos M."/>
            <person name="Crook M."/>
            <person name="Gross E."/>
            <person name="Simon M.F."/>
            <person name="Bueno dos Reis Junior F."/>
            <person name="Poole P.S."/>
            <person name="Venter S.N."/>
            <person name="James E.K."/>
        </authorList>
    </citation>
    <scope>NUCLEOTIDE SEQUENCE [LARGE SCALE GENOMIC DNA]</scope>
    <source>
        <strain evidence="8 9">WSM 3937</strain>
    </source>
</reference>
<dbReference type="OrthoDB" id="449179at2"/>
<evidence type="ECO:0000256" key="5">
    <source>
        <dbReference type="ARBA" id="ARBA00023136"/>
    </source>
</evidence>
<dbReference type="Proteomes" id="UP000235659">
    <property type="component" value="Unassembled WGS sequence"/>
</dbReference>
<keyword evidence="4 6" id="KW-1133">Transmembrane helix</keyword>
<feature type="transmembrane region" description="Helical" evidence="6">
    <location>
        <begin position="37"/>
        <end position="61"/>
    </location>
</feature>
<feature type="transmembrane region" description="Helical" evidence="6">
    <location>
        <begin position="301"/>
        <end position="318"/>
    </location>
</feature>
<feature type="transmembrane region" description="Helical" evidence="6">
    <location>
        <begin position="82"/>
        <end position="99"/>
    </location>
</feature>
<evidence type="ECO:0000256" key="3">
    <source>
        <dbReference type="ARBA" id="ARBA00022692"/>
    </source>
</evidence>
<evidence type="ECO:0000313" key="10">
    <source>
        <dbReference type="Proteomes" id="UP000494205"/>
    </source>
</evidence>
<feature type="transmembrane region" description="Helical" evidence="6">
    <location>
        <begin position="105"/>
        <end position="126"/>
    </location>
</feature>
<sequence>MLQRNLGAVHVAALLVSASYGVAFLLGSGEMALHAGMAGSLYAIVTALGMLALALAAPALWRGRELIWDVLGERYGPVVRKLVALLSLVWMSGVLAAQIHGGIAVLVATGLPATHALAVIAAALLVMSSIDLGMAATLFACCLLATNIALVHALVGSNGLTVYLHAWPSFIQETRAAPRAETLVTTAAVGFLVITGSDYQQFVIAARRPRDAWLGCVFASVLLVVTGFLPAATVIAALHAGQLSGLTDTASAIPWIMLQTSGAMGPVCIGVILLSALGSGTAITRAMSSALEGLHAGDGRYGYASRLLIIAIGCAIATDGQAIVSTIVSLNIVYVAAVGLLFVFHESGRQIPPRCASAMLLSGTIVSLLVSVMNWTGIGNLPGWLPLPAGLLASACVPVAWQFAPLLGRARS</sequence>
<keyword evidence="5 6" id="KW-0472">Membrane</keyword>
<dbReference type="PROSITE" id="PS50283">
    <property type="entry name" value="NA_SOLUT_SYMP_3"/>
    <property type="match status" value="1"/>
</dbReference>
<protein>
    <submittedName>
        <fullName evidence="8">Sodium:solute symporter</fullName>
    </submittedName>
</protein>
<comment type="similarity">
    <text evidence="2">Belongs to the sodium:solute symporter (SSF) (TC 2.A.21) family.</text>
</comment>
<feature type="transmembrane region" description="Helical" evidence="6">
    <location>
        <begin position="212"/>
        <end position="240"/>
    </location>
</feature>
<dbReference type="GO" id="GO:0016020">
    <property type="term" value="C:membrane"/>
    <property type="evidence" value="ECO:0007669"/>
    <property type="project" value="UniProtKB-SubCell"/>
</dbReference>
<comment type="subcellular location">
    <subcellularLocation>
        <location evidence="1">Membrane</location>
        <topology evidence="1">Multi-pass membrane protein</topology>
    </subcellularLocation>
</comment>